<organism evidence="5 6">
    <name type="scientific">Penicillium argentinense</name>
    <dbReference type="NCBI Taxonomy" id="1131581"/>
    <lineage>
        <taxon>Eukaryota</taxon>
        <taxon>Fungi</taxon>
        <taxon>Dikarya</taxon>
        <taxon>Ascomycota</taxon>
        <taxon>Pezizomycotina</taxon>
        <taxon>Eurotiomycetes</taxon>
        <taxon>Eurotiomycetidae</taxon>
        <taxon>Eurotiales</taxon>
        <taxon>Aspergillaceae</taxon>
        <taxon>Penicillium</taxon>
    </lineage>
</organism>
<evidence type="ECO:0000313" key="6">
    <source>
        <dbReference type="Proteomes" id="UP001149074"/>
    </source>
</evidence>
<dbReference type="PANTHER" id="PTHR43775:SF20">
    <property type="entry name" value="HYBRID PKS-NRPS SYNTHETASE APDA"/>
    <property type="match status" value="1"/>
</dbReference>
<reference evidence="5" key="2">
    <citation type="journal article" date="2023" name="IMA Fungus">
        <title>Comparative genomic study of the Penicillium genus elucidates a diverse pangenome and 15 lateral gene transfer events.</title>
        <authorList>
            <person name="Petersen C."/>
            <person name="Sorensen T."/>
            <person name="Nielsen M.R."/>
            <person name="Sondergaard T.E."/>
            <person name="Sorensen J.L."/>
            <person name="Fitzpatrick D.A."/>
            <person name="Frisvad J.C."/>
            <person name="Nielsen K.L."/>
        </authorList>
    </citation>
    <scope>NUCLEOTIDE SEQUENCE</scope>
    <source>
        <strain evidence="5">IBT 30761</strain>
    </source>
</reference>
<dbReference type="GO" id="GO:0016787">
    <property type="term" value="F:hydrolase activity"/>
    <property type="evidence" value="ECO:0007669"/>
    <property type="project" value="UniProtKB-KW"/>
</dbReference>
<dbReference type="PANTHER" id="PTHR43775">
    <property type="entry name" value="FATTY ACID SYNTHASE"/>
    <property type="match status" value="1"/>
</dbReference>
<accession>A0A9W9FMT9</accession>
<dbReference type="InterPro" id="IPR050091">
    <property type="entry name" value="PKS_NRPS_Biosynth_Enz"/>
</dbReference>
<dbReference type="GeneID" id="81355136"/>
<dbReference type="Gene3D" id="3.40.50.150">
    <property type="entry name" value="Vaccinia Virus protein VP39"/>
    <property type="match status" value="1"/>
</dbReference>
<dbReference type="InterPro" id="IPR013968">
    <property type="entry name" value="PKS_KR"/>
</dbReference>
<evidence type="ECO:0000256" key="1">
    <source>
        <dbReference type="ARBA" id="ARBA00022450"/>
    </source>
</evidence>
<dbReference type="InterPro" id="IPR029063">
    <property type="entry name" value="SAM-dependent_MTases_sf"/>
</dbReference>
<dbReference type="AlphaFoldDB" id="A0A9W9FMT9"/>
<dbReference type="Proteomes" id="UP001149074">
    <property type="component" value="Unassembled WGS sequence"/>
</dbReference>
<keyword evidence="6" id="KW-1185">Reference proteome</keyword>
<sequence length="947" mass="103150">MALDIEKAPTEQGCEPHSYDIIIASDVFSATSSLPTTLKNVRQLLKPGGYLVLSEPTSPGFSTAASTPDERIGQKDGYIDRQPLTLGMWHSALRKNGFGGVDAATSDMDRVAAPFSVMASQAVDNRVEFLRRPLSIPSPPIHIESLVILGNGTLETVRLGEEVVESLGRFCGETIVLNGLPTEDEALQLHPMSTFVNLVDLDSAIFKDMTPEKMDGLKRMVELAKQIVWVTQGAHTDHPYHMASVGFTRTIRQEAGHITWNLLDVSDLQHNTAKAIAEYLLQQSALDEWEAPPSALGDREHRDFALLWSKEPEVFLDHGKLKIPRLMVNNEQNARLNSSKRVITKTVPISHPDITVLPPSSLVELVGGKRKMNSGDSFKVEASSVMAIRILEGIFLYLGAGKGTDGKMHIFVSTANSSEVSPVASGVVDSKAEADRLLVAVASELLADSLLHQIPTGSHILAHCSGKDRFLVAALSRQAAARAVRVEFTCDGQDKQRDPSWITLDVRTPNHCVRERLHQIKPTHFLDLTASTSLSETGLRVDQFLPSRCSRISLSTAIRHQSSSLAVSYNKAGLAGRLEDAVSRAVVVPVDVEDLVTSVDSLEALGQKSATNVITWPVDCFVEVEVCPLDAPALFSKDKTYILVGLSGSMGQSICEWMVSNGAGCVCLTSRRPKVDENWLKSFRGTGATVKVLSMDVLDKEKLQSAVDEIRKTCPPIAGVANGAMILEDQLFANMSADSMQRVLGPKIDGSKNLDDVFYSEDLDFFVMFSSIASVFGNIGQSNYNAANAFMGGLARQRRRRGLAASAIDIGQVTGIGLIEAAAQSVHDQLRKLRLALVSETVLRKAIGEAIQAGYPGPNDYDYIPTVTTGLRIYSDEEKEEVTGPWFTNSFFSHMVWQSDTSASGPDEQDIRALPVRQQLATATTEREALDILQGMFTLRVILSAEN</sequence>
<dbReference type="InterPro" id="IPR057326">
    <property type="entry name" value="KR_dom"/>
</dbReference>
<feature type="domain" description="Ketoreductase" evidence="4">
    <location>
        <begin position="639"/>
        <end position="816"/>
    </location>
</feature>
<dbReference type="InterPro" id="IPR036291">
    <property type="entry name" value="NAD(P)-bd_dom_sf"/>
</dbReference>
<evidence type="ECO:0000313" key="5">
    <source>
        <dbReference type="EMBL" id="KAJ5103134.1"/>
    </source>
</evidence>
<dbReference type="RefSeq" id="XP_056476514.1">
    <property type="nucleotide sequence ID" value="XM_056616157.1"/>
</dbReference>
<dbReference type="GO" id="GO:0044550">
    <property type="term" value="P:secondary metabolite biosynthetic process"/>
    <property type="evidence" value="ECO:0007669"/>
    <property type="project" value="TreeGrafter"/>
</dbReference>
<keyword evidence="1" id="KW-0596">Phosphopantetheine</keyword>
<dbReference type="GO" id="GO:0004312">
    <property type="term" value="F:fatty acid synthase activity"/>
    <property type="evidence" value="ECO:0007669"/>
    <property type="project" value="TreeGrafter"/>
</dbReference>
<evidence type="ECO:0000256" key="2">
    <source>
        <dbReference type="ARBA" id="ARBA00022553"/>
    </source>
</evidence>
<evidence type="ECO:0000256" key="3">
    <source>
        <dbReference type="ARBA" id="ARBA00022679"/>
    </source>
</evidence>
<dbReference type="GO" id="GO:0006633">
    <property type="term" value="P:fatty acid biosynthetic process"/>
    <property type="evidence" value="ECO:0007669"/>
    <property type="project" value="TreeGrafter"/>
</dbReference>
<keyword evidence="2" id="KW-0597">Phosphoprotein</keyword>
<dbReference type="SUPFAM" id="SSF53335">
    <property type="entry name" value="S-adenosyl-L-methionine-dependent methyltransferases"/>
    <property type="match status" value="1"/>
</dbReference>
<dbReference type="SUPFAM" id="SSF51735">
    <property type="entry name" value="NAD(P)-binding Rossmann-fold domains"/>
    <property type="match status" value="1"/>
</dbReference>
<dbReference type="Pfam" id="PF08659">
    <property type="entry name" value="KR"/>
    <property type="match status" value="1"/>
</dbReference>
<proteinExistence type="predicted"/>
<name>A0A9W9FMT9_9EURO</name>
<keyword evidence="3 5" id="KW-0808">Transferase</keyword>
<dbReference type="Gene3D" id="3.40.50.720">
    <property type="entry name" value="NAD(P)-binding Rossmann-like Domain"/>
    <property type="match status" value="2"/>
</dbReference>
<dbReference type="SMART" id="SM00822">
    <property type="entry name" value="PKS_KR"/>
    <property type="match status" value="1"/>
</dbReference>
<dbReference type="EMBL" id="JAPQKI010000004">
    <property type="protein sequence ID" value="KAJ5103134.1"/>
    <property type="molecule type" value="Genomic_DNA"/>
</dbReference>
<gene>
    <name evidence="5" type="ORF">N7532_003663</name>
</gene>
<comment type="caution">
    <text evidence="5">The sequence shown here is derived from an EMBL/GenBank/DDBJ whole genome shotgun (WGS) entry which is preliminary data.</text>
</comment>
<dbReference type="OrthoDB" id="329835at2759"/>
<dbReference type="CDD" id="cd02440">
    <property type="entry name" value="AdoMet_MTases"/>
    <property type="match status" value="1"/>
</dbReference>
<keyword evidence="5" id="KW-0378">Hydrolase</keyword>
<protein>
    <submittedName>
        <fullName evidence="5">Acyl transferase/acyl hydrolase/lysophospholipase</fullName>
    </submittedName>
</protein>
<evidence type="ECO:0000259" key="4">
    <source>
        <dbReference type="SMART" id="SM00822"/>
    </source>
</evidence>
<dbReference type="Pfam" id="PF13489">
    <property type="entry name" value="Methyltransf_23"/>
    <property type="match status" value="1"/>
</dbReference>
<reference evidence="5" key="1">
    <citation type="submission" date="2022-11" db="EMBL/GenBank/DDBJ databases">
        <authorList>
            <person name="Petersen C."/>
        </authorList>
    </citation>
    <scope>NUCLEOTIDE SEQUENCE</scope>
    <source>
        <strain evidence="5">IBT 30761</strain>
    </source>
</reference>